<evidence type="ECO:0000256" key="2">
    <source>
        <dbReference type="SAM" id="SignalP"/>
    </source>
</evidence>
<keyword evidence="2" id="KW-0732">Signal</keyword>
<reference evidence="3" key="1">
    <citation type="submission" date="2020-06" db="EMBL/GenBank/DDBJ databases">
        <title>WGS assembly of Ceratodon purpureus strain R40.</title>
        <authorList>
            <person name="Carey S.B."/>
            <person name="Jenkins J."/>
            <person name="Shu S."/>
            <person name="Lovell J.T."/>
            <person name="Sreedasyam A."/>
            <person name="Maumus F."/>
            <person name="Tiley G.P."/>
            <person name="Fernandez-Pozo N."/>
            <person name="Barry K."/>
            <person name="Chen C."/>
            <person name="Wang M."/>
            <person name="Lipzen A."/>
            <person name="Daum C."/>
            <person name="Saski C.A."/>
            <person name="Payton A.C."/>
            <person name="Mcbreen J.C."/>
            <person name="Conrad R.E."/>
            <person name="Kollar L.M."/>
            <person name="Olsson S."/>
            <person name="Huttunen S."/>
            <person name="Landis J.B."/>
            <person name="Wickett N.J."/>
            <person name="Johnson M.G."/>
            <person name="Rensing S.A."/>
            <person name="Grimwood J."/>
            <person name="Schmutz J."/>
            <person name="Mcdaniel S.F."/>
        </authorList>
    </citation>
    <scope>NUCLEOTIDE SEQUENCE</scope>
    <source>
        <strain evidence="3">R40</strain>
    </source>
</reference>
<gene>
    <name evidence="3" type="ORF">KC19_VG107100</name>
</gene>
<dbReference type="Proteomes" id="UP000822688">
    <property type="component" value="Chromosome V"/>
</dbReference>
<comment type="caution">
    <text evidence="3">The sequence shown here is derived from an EMBL/GenBank/DDBJ whole genome shotgun (WGS) entry which is preliminary data.</text>
</comment>
<sequence length="56" mass="5967">MHHQFLLLLQALRFLAANSSATESSPSSQTPSTKSSTPAAETTLSSNASDRVPQHK</sequence>
<evidence type="ECO:0000313" key="4">
    <source>
        <dbReference type="Proteomes" id="UP000822688"/>
    </source>
</evidence>
<protein>
    <submittedName>
        <fullName evidence="3">Uncharacterized protein</fullName>
    </submittedName>
</protein>
<evidence type="ECO:0000256" key="1">
    <source>
        <dbReference type="SAM" id="MobiDB-lite"/>
    </source>
</evidence>
<accession>A0A8T0HP66</accession>
<dbReference type="EMBL" id="CM026426">
    <property type="protein sequence ID" value="KAG0572579.1"/>
    <property type="molecule type" value="Genomic_DNA"/>
</dbReference>
<feature type="compositionally biased region" description="Low complexity" evidence="1">
    <location>
        <begin position="18"/>
        <end position="43"/>
    </location>
</feature>
<feature type="signal peptide" evidence="2">
    <location>
        <begin position="1"/>
        <end position="21"/>
    </location>
</feature>
<keyword evidence="4" id="KW-1185">Reference proteome</keyword>
<feature type="region of interest" description="Disordered" evidence="1">
    <location>
        <begin position="18"/>
        <end position="56"/>
    </location>
</feature>
<dbReference type="AlphaFoldDB" id="A0A8T0HP66"/>
<organism evidence="3 4">
    <name type="scientific">Ceratodon purpureus</name>
    <name type="common">Fire moss</name>
    <name type="synonym">Dicranum purpureum</name>
    <dbReference type="NCBI Taxonomy" id="3225"/>
    <lineage>
        <taxon>Eukaryota</taxon>
        <taxon>Viridiplantae</taxon>
        <taxon>Streptophyta</taxon>
        <taxon>Embryophyta</taxon>
        <taxon>Bryophyta</taxon>
        <taxon>Bryophytina</taxon>
        <taxon>Bryopsida</taxon>
        <taxon>Dicranidae</taxon>
        <taxon>Pseudoditrichales</taxon>
        <taxon>Ditrichaceae</taxon>
        <taxon>Ceratodon</taxon>
    </lineage>
</organism>
<name>A0A8T0HP66_CERPU</name>
<proteinExistence type="predicted"/>
<feature type="chain" id="PRO_5035834203" evidence="2">
    <location>
        <begin position="22"/>
        <end position="56"/>
    </location>
</feature>
<evidence type="ECO:0000313" key="3">
    <source>
        <dbReference type="EMBL" id="KAG0572579.1"/>
    </source>
</evidence>